<dbReference type="OrthoDB" id="552275at2759"/>
<dbReference type="EMBL" id="KK101899">
    <property type="protein sequence ID" value="KIY99266.1"/>
    <property type="molecule type" value="Genomic_DNA"/>
</dbReference>
<keyword evidence="7" id="KW-1185">Reference proteome</keyword>
<dbReference type="Proteomes" id="UP000054498">
    <property type="component" value="Unassembled WGS sequence"/>
</dbReference>
<dbReference type="Pfam" id="PF01753">
    <property type="entry name" value="zf-MYND"/>
    <property type="match status" value="1"/>
</dbReference>
<name>A0A0D2MEV2_9CHLO</name>
<dbReference type="RefSeq" id="XP_013898286.1">
    <property type="nucleotide sequence ID" value="XM_014042832.1"/>
</dbReference>
<evidence type="ECO:0000256" key="3">
    <source>
        <dbReference type="ARBA" id="ARBA00022833"/>
    </source>
</evidence>
<gene>
    <name evidence="6" type="ORF">MNEG_8696</name>
</gene>
<evidence type="ECO:0000256" key="2">
    <source>
        <dbReference type="ARBA" id="ARBA00022771"/>
    </source>
</evidence>
<organism evidence="6 7">
    <name type="scientific">Monoraphidium neglectum</name>
    <dbReference type="NCBI Taxonomy" id="145388"/>
    <lineage>
        <taxon>Eukaryota</taxon>
        <taxon>Viridiplantae</taxon>
        <taxon>Chlorophyta</taxon>
        <taxon>core chlorophytes</taxon>
        <taxon>Chlorophyceae</taxon>
        <taxon>CS clade</taxon>
        <taxon>Sphaeropleales</taxon>
        <taxon>Selenastraceae</taxon>
        <taxon>Monoraphidium</taxon>
    </lineage>
</organism>
<keyword evidence="3" id="KW-0862">Zinc</keyword>
<feature type="domain" description="MYND-type" evidence="5">
    <location>
        <begin position="531"/>
        <end position="575"/>
    </location>
</feature>
<dbReference type="SUPFAM" id="SSF144232">
    <property type="entry name" value="HIT/MYND zinc finger-like"/>
    <property type="match status" value="1"/>
</dbReference>
<evidence type="ECO:0000259" key="5">
    <source>
        <dbReference type="PROSITE" id="PS50865"/>
    </source>
</evidence>
<evidence type="ECO:0000256" key="4">
    <source>
        <dbReference type="PROSITE-ProRule" id="PRU00134"/>
    </source>
</evidence>
<dbReference type="PROSITE" id="PS50865">
    <property type="entry name" value="ZF_MYND_2"/>
    <property type="match status" value="1"/>
</dbReference>
<proteinExistence type="predicted"/>
<reference evidence="6 7" key="1">
    <citation type="journal article" date="2013" name="BMC Genomics">
        <title>Reconstruction of the lipid metabolism for the microalga Monoraphidium neglectum from its genome sequence reveals characteristics suitable for biofuel production.</title>
        <authorList>
            <person name="Bogen C."/>
            <person name="Al-Dilaimi A."/>
            <person name="Albersmeier A."/>
            <person name="Wichmann J."/>
            <person name="Grundmann M."/>
            <person name="Rupp O."/>
            <person name="Lauersen K.J."/>
            <person name="Blifernez-Klassen O."/>
            <person name="Kalinowski J."/>
            <person name="Goesmann A."/>
            <person name="Mussgnug J.H."/>
            <person name="Kruse O."/>
        </authorList>
    </citation>
    <scope>NUCLEOTIDE SEQUENCE [LARGE SCALE GENOMIC DNA]</scope>
    <source>
        <strain evidence="6 7">SAG 48.87</strain>
    </source>
</reference>
<evidence type="ECO:0000256" key="1">
    <source>
        <dbReference type="ARBA" id="ARBA00022723"/>
    </source>
</evidence>
<keyword evidence="1" id="KW-0479">Metal-binding</keyword>
<dbReference type="InterPro" id="IPR002893">
    <property type="entry name" value="Znf_MYND"/>
</dbReference>
<protein>
    <recommendedName>
        <fullName evidence="5">MYND-type domain-containing protein</fullName>
    </recommendedName>
</protein>
<dbReference type="GeneID" id="25741571"/>
<keyword evidence="2 4" id="KW-0863">Zinc-finger</keyword>
<dbReference type="KEGG" id="mng:MNEG_8696"/>
<dbReference type="PROSITE" id="PS01360">
    <property type="entry name" value="ZF_MYND_1"/>
    <property type="match status" value="1"/>
</dbReference>
<evidence type="ECO:0000313" key="7">
    <source>
        <dbReference type="Proteomes" id="UP000054498"/>
    </source>
</evidence>
<accession>A0A0D2MEV2</accession>
<sequence length="599" mass="60731">MATAAQARLEIALRRVLDLDCGELPADRAVRRAGAPATQTNATLDALKAAIDELQAASRAAPDTPLPPQLLSALQRALAEGCRRGGDRRARLRRCFAAAMAVRGLLEGFKDHQACANQAGHRRQQLLSTGGPRVAARAACEPGLLLVAVRVAGGAEHAKAGAALGFLAALLQELGRAEAGRTGPAEIGESELALANVAAATPAIADAAARGVVRLELTEYVGSAVSLLGILLRPAGTRPAAARAARDARAVPALLRLMSRPDSLESASCIAFLSRVEPGRAELMNLRPAVFATLAAALRRTAAAGAGDRAPSNAACVVRAVAELIRGDEAAAAAFLDIALPGGVLPALAHHIYNPDSGMCHGAAEVAAALAEAADASGPERLAAVAAAPGLLTAAATALARVLTSSPSASCGVCLQAHEELSPSEFDETVTSTVGDLVVCLYRLTAAGAAAAASLVGVEGLEAALAAVAANPAAWPRMDDTAAAPRVLLRLRAAAAAQAPATEAAAEAAAEPAAEPAAGEARGEALLAAECAACRRTQAEEGVRLRLCRGCRAVRYCSEACARKDWVEGSHKQACKAVKGAEKAPVAADNTSLSRRPVV</sequence>
<evidence type="ECO:0000313" key="6">
    <source>
        <dbReference type="EMBL" id="KIY99266.1"/>
    </source>
</evidence>
<dbReference type="GO" id="GO:0008270">
    <property type="term" value="F:zinc ion binding"/>
    <property type="evidence" value="ECO:0007669"/>
    <property type="project" value="UniProtKB-KW"/>
</dbReference>
<dbReference type="Gene3D" id="6.10.140.2220">
    <property type="match status" value="1"/>
</dbReference>
<dbReference type="AlphaFoldDB" id="A0A0D2MEV2"/>